<organism evidence="1 2">
    <name type="scientific">Pseudoalteromonas carrageenovora IAM 12662</name>
    <dbReference type="NCBI Taxonomy" id="1314868"/>
    <lineage>
        <taxon>Bacteria</taxon>
        <taxon>Pseudomonadati</taxon>
        <taxon>Pseudomonadota</taxon>
        <taxon>Gammaproteobacteria</taxon>
        <taxon>Alteromonadales</taxon>
        <taxon>Pseudoalteromonadaceae</taxon>
        <taxon>Pseudoalteromonas</taxon>
    </lineage>
</organism>
<evidence type="ECO:0000313" key="1">
    <source>
        <dbReference type="EMBL" id="MBE0382995.1"/>
    </source>
</evidence>
<accession>A0ABR9ESJ8</accession>
<reference evidence="1 2" key="1">
    <citation type="submission" date="2015-06" db="EMBL/GenBank/DDBJ databases">
        <title>Genome sequence of Pseudoalteromonas carrageenovora.</title>
        <authorList>
            <person name="Xie B.-B."/>
            <person name="Rong J.-C."/>
            <person name="Qin Q.-L."/>
            <person name="Zhang Y.-Z."/>
        </authorList>
    </citation>
    <scope>NUCLEOTIDE SEQUENCE [LARGE SCALE GENOMIC DNA]</scope>
    <source>
        <strain evidence="1 2">IAM 12662</strain>
    </source>
</reference>
<dbReference type="EMBL" id="AQGW01000020">
    <property type="protein sequence ID" value="MBE0382995.1"/>
    <property type="molecule type" value="Genomic_DNA"/>
</dbReference>
<evidence type="ECO:0000313" key="2">
    <source>
        <dbReference type="Proteomes" id="UP000615003"/>
    </source>
</evidence>
<sequence>MYGENPLNNTEMIFESSQKCHKDRQHCNEAKHNIVNLLTAICYKNIAQNK</sequence>
<gene>
    <name evidence="1" type="ORF">PCARR_a1273</name>
</gene>
<keyword evidence="2" id="KW-1185">Reference proteome</keyword>
<proteinExistence type="predicted"/>
<comment type="caution">
    <text evidence="1">The sequence shown here is derived from an EMBL/GenBank/DDBJ whole genome shotgun (WGS) entry which is preliminary data.</text>
</comment>
<protein>
    <submittedName>
        <fullName evidence="1">Uncharacterized protein</fullName>
    </submittedName>
</protein>
<name>A0ABR9ESJ8_PSEVC</name>
<dbReference type="Proteomes" id="UP000615003">
    <property type="component" value="Unassembled WGS sequence"/>
</dbReference>